<accession>A0ACB7XT06</accession>
<comment type="caution">
    <text evidence="1">The sequence shown here is derived from an EMBL/GenBank/DDBJ whole genome shotgun (WGS) entry which is preliminary data.</text>
</comment>
<reference evidence="1 2" key="1">
    <citation type="journal article" date="2021" name="Hortic Res">
        <title>High-quality reference genome and annotation aids understanding of berry development for evergreen blueberry (Vaccinium darrowii).</title>
        <authorList>
            <person name="Yu J."/>
            <person name="Hulse-Kemp A.M."/>
            <person name="Babiker E."/>
            <person name="Staton M."/>
        </authorList>
    </citation>
    <scope>NUCLEOTIDE SEQUENCE [LARGE SCALE GENOMIC DNA]</scope>
    <source>
        <strain evidence="2">cv. NJ 8807/NJ 8810</strain>
        <tissue evidence="1">Young leaf</tissue>
    </source>
</reference>
<evidence type="ECO:0000313" key="2">
    <source>
        <dbReference type="Proteomes" id="UP000828048"/>
    </source>
</evidence>
<evidence type="ECO:0000313" key="1">
    <source>
        <dbReference type="EMBL" id="KAH7843927.1"/>
    </source>
</evidence>
<proteinExistence type="predicted"/>
<gene>
    <name evidence="1" type="ORF">Vadar_022460</name>
</gene>
<sequence length="121" mass="13703">MEALKKLSVLLETLEYLQYGVLKKLLEWKQDLIKEPNACGWTPPHSAARRRNVEAVKKLLEKDKSVAYVTANGDEGNTALHIDVVAGYIRVTEELLSYCPYCWEMVNSKGQNILHIACNVL</sequence>
<dbReference type="Proteomes" id="UP000828048">
    <property type="component" value="Chromosome 1"/>
</dbReference>
<keyword evidence="2" id="KW-1185">Reference proteome</keyword>
<organism evidence="1 2">
    <name type="scientific">Vaccinium darrowii</name>
    <dbReference type="NCBI Taxonomy" id="229202"/>
    <lineage>
        <taxon>Eukaryota</taxon>
        <taxon>Viridiplantae</taxon>
        <taxon>Streptophyta</taxon>
        <taxon>Embryophyta</taxon>
        <taxon>Tracheophyta</taxon>
        <taxon>Spermatophyta</taxon>
        <taxon>Magnoliopsida</taxon>
        <taxon>eudicotyledons</taxon>
        <taxon>Gunneridae</taxon>
        <taxon>Pentapetalae</taxon>
        <taxon>asterids</taxon>
        <taxon>Ericales</taxon>
        <taxon>Ericaceae</taxon>
        <taxon>Vaccinioideae</taxon>
        <taxon>Vaccinieae</taxon>
        <taxon>Vaccinium</taxon>
    </lineage>
</organism>
<dbReference type="EMBL" id="CM037151">
    <property type="protein sequence ID" value="KAH7843927.1"/>
    <property type="molecule type" value="Genomic_DNA"/>
</dbReference>
<protein>
    <submittedName>
        <fullName evidence="1">Uncharacterized protein</fullName>
    </submittedName>
</protein>
<name>A0ACB7XT06_9ERIC</name>